<organism evidence="6 7">
    <name type="scientific">Dioscorea zingiberensis</name>
    <dbReference type="NCBI Taxonomy" id="325984"/>
    <lineage>
        <taxon>Eukaryota</taxon>
        <taxon>Viridiplantae</taxon>
        <taxon>Streptophyta</taxon>
        <taxon>Embryophyta</taxon>
        <taxon>Tracheophyta</taxon>
        <taxon>Spermatophyta</taxon>
        <taxon>Magnoliopsida</taxon>
        <taxon>Liliopsida</taxon>
        <taxon>Dioscoreales</taxon>
        <taxon>Dioscoreaceae</taxon>
        <taxon>Dioscorea</taxon>
    </lineage>
</organism>
<keyword evidence="4 5" id="KW-0408">Iron</keyword>
<protein>
    <submittedName>
        <fullName evidence="6">Uncharacterized protein</fullName>
    </submittedName>
</protein>
<evidence type="ECO:0000256" key="4">
    <source>
        <dbReference type="ARBA" id="ARBA00023004"/>
    </source>
</evidence>
<dbReference type="OrthoDB" id="1069523at2759"/>
<keyword evidence="3" id="KW-0223">Dioxygenase</keyword>
<keyword evidence="3" id="KW-0560">Oxidoreductase</keyword>
<gene>
    <name evidence="6" type="ORF">J5N97_028230</name>
</gene>
<keyword evidence="7" id="KW-1185">Reference proteome</keyword>
<dbReference type="InterPro" id="IPR004294">
    <property type="entry name" value="Carotenoid_Oase"/>
</dbReference>
<name>A0A9D5H4M4_9LILI</name>
<accession>A0A9D5H4M4</accession>
<dbReference type="EMBL" id="JAGGNH010000009">
    <property type="protein sequence ID" value="KAJ0963108.1"/>
    <property type="molecule type" value="Genomic_DNA"/>
</dbReference>
<comment type="cofactor">
    <cofactor evidence="5">
        <name>Fe(2+)</name>
        <dbReference type="ChEBI" id="CHEBI:29033"/>
    </cofactor>
    <text evidence="5">Binds 1 Fe(2+) ion per subunit.</text>
</comment>
<keyword evidence="2 5" id="KW-0479">Metal-binding</keyword>
<proteinExistence type="inferred from homology"/>
<evidence type="ECO:0000313" key="6">
    <source>
        <dbReference type="EMBL" id="KAJ0963108.1"/>
    </source>
</evidence>
<reference evidence="6" key="1">
    <citation type="submission" date="2021-03" db="EMBL/GenBank/DDBJ databases">
        <authorList>
            <person name="Li Z."/>
            <person name="Yang C."/>
        </authorList>
    </citation>
    <scope>NUCLEOTIDE SEQUENCE</scope>
    <source>
        <strain evidence="6">Dzin_1.0</strain>
        <tissue evidence="6">Leaf</tissue>
    </source>
</reference>
<dbReference type="PANTHER" id="PTHR10543">
    <property type="entry name" value="BETA-CAROTENE DIOXYGENASE"/>
    <property type="match status" value="1"/>
</dbReference>
<evidence type="ECO:0000313" key="7">
    <source>
        <dbReference type="Proteomes" id="UP001085076"/>
    </source>
</evidence>
<evidence type="ECO:0000256" key="1">
    <source>
        <dbReference type="ARBA" id="ARBA00006787"/>
    </source>
</evidence>
<evidence type="ECO:0000256" key="2">
    <source>
        <dbReference type="ARBA" id="ARBA00022723"/>
    </source>
</evidence>
<sequence length="183" mass="20638">VPSLGLLLRYTKSGSEIQWFEVPGFNMMHALNAWDDDDDTVVLVRIMLMAPNVLSIKHALEREELVQSSIELVRIYLQTGKVSRTLLAANNLEFVVINLGYVGKKNRCGYSASATPCPTSLEWQRSTFLSSYRRLRGGQAGVRSHLLRWASHSLCRRMTMGRERRTMGTSSRTCTKISGDWGV</sequence>
<evidence type="ECO:0000256" key="3">
    <source>
        <dbReference type="ARBA" id="ARBA00022964"/>
    </source>
</evidence>
<evidence type="ECO:0000256" key="5">
    <source>
        <dbReference type="PIRSR" id="PIRSR604294-1"/>
    </source>
</evidence>
<feature type="non-terminal residue" evidence="6">
    <location>
        <position position="1"/>
    </location>
</feature>
<comment type="caution">
    <text evidence="6">The sequence shown here is derived from an EMBL/GenBank/DDBJ whole genome shotgun (WGS) entry which is preliminary data.</text>
</comment>
<dbReference type="GO" id="GO:0010436">
    <property type="term" value="F:carotenoid dioxygenase activity"/>
    <property type="evidence" value="ECO:0007669"/>
    <property type="project" value="TreeGrafter"/>
</dbReference>
<dbReference type="Pfam" id="PF03055">
    <property type="entry name" value="RPE65"/>
    <property type="match status" value="1"/>
</dbReference>
<reference evidence="6" key="2">
    <citation type="journal article" date="2022" name="Hortic Res">
        <title>The genome of Dioscorea zingiberensis sheds light on the biosynthesis, origin and evolution of the medicinally important diosgenin saponins.</title>
        <authorList>
            <person name="Li Y."/>
            <person name="Tan C."/>
            <person name="Li Z."/>
            <person name="Guo J."/>
            <person name="Li S."/>
            <person name="Chen X."/>
            <person name="Wang C."/>
            <person name="Dai X."/>
            <person name="Yang H."/>
            <person name="Song W."/>
            <person name="Hou L."/>
            <person name="Xu J."/>
            <person name="Tong Z."/>
            <person name="Xu A."/>
            <person name="Yuan X."/>
            <person name="Wang W."/>
            <person name="Yang Q."/>
            <person name="Chen L."/>
            <person name="Sun Z."/>
            <person name="Wang K."/>
            <person name="Pan B."/>
            <person name="Chen J."/>
            <person name="Bao Y."/>
            <person name="Liu F."/>
            <person name="Qi X."/>
            <person name="Gang D.R."/>
            <person name="Wen J."/>
            <person name="Li J."/>
        </authorList>
    </citation>
    <scope>NUCLEOTIDE SEQUENCE</scope>
    <source>
        <strain evidence="6">Dzin_1.0</strain>
    </source>
</reference>
<dbReference type="Proteomes" id="UP001085076">
    <property type="component" value="Miscellaneous, Linkage group lg09"/>
</dbReference>
<dbReference type="AlphaFoldDB" id="A0A9D5H4M4"/>
<dbReference type="GO" id="GO:0009570">
    <property type="term" value="C:chloroplast stroma"/>
    <property type="evidence" value="ECO:0007669"/>
    <property type="project" value="TreeGrafter"/>
</dbReference>
<dbReference type="PANTHER" id="PTHR10543:SF46">
    <property type="entry name" value="CAROTENOID CLEAVAGE DIOXYGENASE 4, CHLOROPLASTIC-RELATED"/>
    <property type="match status" value="1"/>
</dbReference>
<comment type="similarity">
    <text evidence="1">Belongs to the carotenoid oxygenase family.</text>
</comment>
<dbReference type="GO" id="GO:0016121">
    <property type="term" value="P:carotene catabolic process"/>
    <property type="evidence" value="ECO:0007669"/>
    <property type="project" value="TreeGrafter"/>
</dbReference>
<dbReference type="GO" id="GO:0046872">
    <property type="term" value="F:metal ion binding"/>
    <property type="evidence" value="ECO:0007669"/>
    <property type="project" value="UniProtKB-KW"/>
</dbReference>
<feature type="binding site" evidence="5">
    <location>
        <position position="29"/>
    </location>
    <ligand>
        <name>Fe cation</name>
        <dbReference type="ChEBI" id="CHEBI:24875"/>
        <note>catalytic</note>
    </ligand>
</feature>